<keyword evidence="5 7" id="KW-0687">Ribonucleoprotein</keyword>
<dbReference type="NCBIfam" id="TIGR03625">
    <property type="entry name" value="L3_bact"/>
    <property type="match status" value="1"/>
</dbReference>
<feature type="region of interest" description="Disordered" evidence="10">
    <location>
        <begin position="135"/>
        <end position="165"/>
    </location>
</feature>
<evidence type="ECO:0000256" key="2">
    <source>
        <dbReference type="ARBA" id="ARBA00022730"/>
    </source>
</evidence>
<dbReference type="InterPro" id="IPR019926">
    <property type="entry name" value="Ribosomal_uL3_CS"/>
</dbReference>
<dbReference type="Pfam" id="PF00297">
    <property type="entry name" value="Ribosomal_L3"/>
    <property type="match status" value="1"/>
</dbReference>
<evidence type="ECO:0000256" key="3">
    <source>
        <dbReference type="ARBA" id="ARBA00022884"/>
    </source>
</evidence>
<comment type="caution">
    <text evidence="11">The sequence shown here is derived from an EMBL/GenBank/DDBJ whole genome shotgun (WGS) entry which is preliminary data.</text>
</comment>
<evidence type="ECO:0000256" key="4">
    <source>
        <dbReference type="ARBA" id="ARBA00022980"/>
    </source>
</evidence>
<dbReference type="Proteomes" id="UP000075531">
    <property type="component" value="Unassembled WGS sequence"/>
</dbReference>
<dbReference type="InterPro" id="IPR000597">
    <property type="entry name" value="Ribosomal_uL3"/>
</dbReference>
<dbReference type="AlphaFoldDB" id="A0A151B5J1"/>
<dbReference type="Gene3D" id="3.30.160.810">
    <property type="match status" value="1"/>
</dbReference>
<dbReference type="HAMAP" id="MF_01325_B">
    <property type="entry name" value="Ribosomal_uL3_B"/>
    <property type="match status" value="1"/>
</dbReference>
<dbReference type="PROSITE" id="PS00474">
    <property type="entry name" value="RIBOSOMAL_L3"/>
    <property type="match status" value="1"/>
</dbReference>
<organism evidence="11 12">
    <name type="scientific">Clostridium tepidiprofundi DSM 19306</name>
    <dbReference type="NCBI Taxonomy" id="1121338"/>
    <lineage>
        <taxon>Bacteria</taxon>
        <taxon>Bacillati</taxon>
        <taxon>Bacillota</taxon>
        <taxon>Clostridia</taxon>
        <taxon>Eubacteriales</taxon>
        <taxon>Clostridiaceae</taxon>
        <taxon>Clostridium</taxon>
    </lineage>
</organism>
<protein>
    <recommendedName>
        <fullName evidence="6 7">Large ribosomal subunit protein uL3</fullName>
    </recommendedName>
</protein>
<dbReference type="OrthoDB" id="9806135at2"/>
<evidence type="ECO:0000256" key="7">
    <source>
        <dbReference type="HAMAP-Rule" id="MF_01325"/>
    </source>
</evidence>
<comment type="similarity">
    <text evidence="1 7 8">Belongs to the universal ribosomal protein uL3 family.</text>
</comment>
<comment type="subunit">
    <text evidence="7 9">Part of the 50S ribosomal subunit. Forms a cluster with proteins L14 and L19.</text>
</comment>
<accession>A0A151B5J1</accession>
<keyword evidence="4 7" id="KW-0689">Ribosomal protein</keyword>
<evidence type="ECO:0000313" key="11">
    <source>
        <dbReference type="EMBL" id="KYH35178.1"/>
    </source>
</evidence>
<dbReference type="GO" id="GO:0003735">
    <property type="term" value="F:structural constituent of ribosome"/>
    <property type="evidence" value="ECO:0007669"/>
    <property type="project" value="UniProtKB-UniRule"/>
</dbReference>
<evidence type="ECO:0000256" key="5">
    <source>
        <dbReference type="ARBA" id="ARBA00023274"/>
    </source>
</evidence>
<dbReference type="FunFam" id="2.40.30.10:FF:000004">
    <property type="entry name" value="50S ribosomal protein L3"/>
    <property type="match status" value="1"/>
</dbReference>
<dbReference type="RefSeq" id="WP_066822966.1">
    <property type="nucleotide sequence ID" value="NZ_LTBA01000005.1"/>
</dbReference>
<gene>
    <name evidence="7 11" type="primary">rplC</name>
    <name evidence="11" type="ORF">CLTEP_08030</name>
</gene>
<dbReference type="GO" id="GO:0022625">
    <property type="term" value="C:cytosolic large ribosomal subunit"/>
    <property type="evidence" value="ECO:0007669"/>
    <property type="project" value="TreeGrafter"/>
</dbReference>
<dbReference type="PATRIC" id="fig|1121338.3.peg.821"/>
<dbReference type="InterPro" id="IPR019927">
    <property type="entry name" value="Ribosomal_uL3_bac/org-type"/>
</dbReference>
<reference evidence="11 12" key="1">
    <citation type="submission" date="2016-02" db="EMBL/GenBank/DDBJ databases">
        <title>Genome sequence of Clostridium tepidiprofundi DSM 19306.</title>
        <authorList>
            <person name="Poehlein A."/>
            <person name="Daniel R."/>
        </authorList>
    </citation>
    <scope>NUCLEOTIDE SEQUENCE [LARGE SCALE GENOMIC DNA]</scope>
    <source>
        <strain evidence="11 12">DSM 19306</strain>
    </source>
</reference>
<sequence>MKKAILGRKIGMTQIFDENGRVIPVTVVEAGPCVVIQKKTVEKDGYEAIQVGFEDKREKLVNKPMKGQFDKAGVTPKRFIKEFKFENVDSYELGQEIKVDIFEKGDKVDVTGISKGKGFQGVIKRWGFRTGDATHGSKFHRAPGSQGAASDPSRTFKNRKMPGHMGHVKSTVMNLEIARIIPEKNVLLIKGGVPGPKKGYLVIKETVKVK</sequence>
<evidence type="ECO:0000256" key="6">
    <source>
        <dbReference type="ARBA" id="ARBA00035243"/>
    </source>
</evidence>
<dbReference type="InterPro" id="IPR009000">
    <property type="entry name" value="Transl_B-barrel_sf"/>
</dbReference>
<dbReference type="FunFam" id="3.30.160.810:FF:000002">
    <property type="entry name" value="50S ribosomal protein L3"/>
    <property type="match status" value="1"/>
</dbReference>
<name>A0A151B5J1_9CLOT</name>
<comment type="function">
    <text evidence="7 9">One of the primary rRNA binding proteins, it binds directly near the 3'-end of the 23S rRNA, where it nucleates assembly of the 50S subunit.</text>
</comment>
<keyword evidence="2 7" id="KW-0699">rRNA-binding</keyword>
<dbReference type="GO" id="GO:0019843">
    <property type="term" value="F:rRNA binding"/>
    <property type="evidence" value="ECO:0007669"/>
    <property type="project" value="UniProtKB-UniRule"/>
</dbReference>
<keyword evidence="12" id="KW-1185">Reference proteome</keyword>
<evidence type="ECO:0000256" key="8">
    <source>
        <dbReference type="RuleBase" id="RU003905"/>
    </source>
</evidence>
<dbReference type="PANTHER" id="PTHR11229:SF16">
    <property type="entry name" value="LARGE RIBOSOMAL SUBUNIT PROTEIN UL3C"/>
    <property type="match status" value="1"/>
</dbReference>
<dbReference type="SUPFAM" id="SSF50447">
    <property type="entry name" value="Translation proteins"/>
    <property type="match status" value="1"/>
</dbReference>
<evidence type="ECO:0000256" key="10">
    <source>
        <dbReference type="SAM" id="MobiDB-lite"/>
    </source>
</evidence>
<dbReference type="Gene3D" id="2.40.30.10">
    <property type="entry name" value="Translation factors"/>
    <property type="match status" value="1"/>
</dbReference>
<evidence type="ECO:0000313" key="12">
    <source>
        <dbReference type="Proteomes" id="UP000075531"/>
    </source>
</evidence>
<evidence type="ECO:0000256" key="1">
    <source>
        <dbReference type="ARBA" id="ARBA00006540"/>
    </source>
</evidence>
<dbReference type="PANTHER" id="PTHR11229">
    <property type="entry name" value="50S RIBOSOMAL PROTEIN L3"/>
    <property type="match status" value="1"/>
</dbReference>
<dbReference type="EMBL" id="LTBA01000005">
    <property type="protein sequence ID" value="KYH35178.1"/>
    <property type="molecule type" value="Genomic_DNA"/>
</dbReference>
<evidence type="ECO:0000256" key="9">
    <source>
        <dbReference type="RuleBase" id="RU003906"/>
    </source>
</evidence>
<dbReference type="STRING" id="1121338.CLTEP_08030"/>
<dbReference type="GO" id="GO:0006412">
    <property type="term" value="P:translation"/>
    <property type="evidence" value="ECO:0007669"/>
    <property type="project" value="UniProtKB-UniRule"/>
</dbReference>
<proteinExistence type="inferred from homology"/>
<keyword evidence="3 7" id="KW-0694">RNA-binding</keyword>